<accession>B8BUK3</accession>
<dbReference type="GO" id="GO:0008757">
    <property type="term" value="F:S-adenosylmethionine-dependent methyltransferase activity"/>
    <property type="evidence" value="ECO:0007669"/>
    <property type="project" value="InterPro"/>
</dbReference>
<dbReference type="CDD" id="cd02440">
    <property type="entry name" value="AdoMet_MTases"/>
    <property type="match status" value="1"/>
</dbReference>
<sequence length="592" mass="65406">MTHVEVIPITSLRLPPIQPTNGGSAANLLAQGDEALSRNEIKRSIELYEEGIQSLTSQWGDEDGVRQDNTSSNSDDAVPTEREMEVIISLHTNYATALSYLEGSTEKVLSAYRTACLSYRRWKKRMEEIHTSNKEEAFATPKAIQAVATQSYFYLGMTYQDLAAASSTKQTQEEYLQHAVKAYAAATKLDPMHWSSYANMGVILGDVGVDSSGNEAISLRLYEEGILSYQKAIDILTGGGGIAASDKSAGPTDPPENVREVVAELQYRIGLCLSPFLFVSMTNGNDEGSINEKKCTLTTSTKGDGSNPTPITRTCLELSAHQFHTALQFHPHHEGASNALTMVTADATFGASTDATYVRSLFEGYASSFEHSLVDELRYNGFHRMRSGFDRAMQQEKGVDSDKILFPLVVDAGCGTGLAGEVFRNISQTLVGVDLSPAIMEQAKQSRPVYDEYKVGDITEVLRQYATPKKQQISLLVAADTFIYFSDLNELFTAIEGALEVGGYAIFSLENVSRENEQRLAQLKPSWKWQLTPSGRIAHRKKYVEQMASNHSLQLVLYEKLDSFRDERGIGVRGHFFVLKKAKEATNNKEEL</sequence>
<comment type="similarity">
    <text evidence="1">Belongs to the CFA/CMAS family.</text>
</comment>
<dbReference type="GeneID" id="7450382"/>
<dbReference type="KEGG" id="tps:THAPSDRAFT_21311"/>
<name>B8BUK3_THAPS</name>
<feature type="region of interest" description="Disordered" evidence="2">
    <location>
        <begin position="58"/>
        <end position="79"/>
    </location>
</feature>
<gene>
    <name evidence="4" type="ORF">THAPSDRAFT_21311</name>
</gene>
<dbReference type="SUPFAM" id="SSF48452">
    <property type="entry name" value="TPR-like"/>
    <property type="match status" value="1"/>
</dbReference>
<reference evidence="4 5" key="1">
    <citation type="journal article" date="2004" name="Science">
        <title>The genome of the diatom Thalassiosira pseudonana: ecology, evolution, and metabolism.</title>
        <authorList>
            <person name="Armbrust E.V."/>
            <person name="Berges J.A."/>
            <person name="Bowler C."/>
            <person name="Green B.R."/>
            <person name="Martinez D."/>
            <person name="Putnam N.H."/>
            <person name="Zhou S."/>
            <person name="Allen A.E."/>
            <person name="Apt K.E."/>
            <person name="Bechner M."/>
            <person name="Brzezinski M.A."/>
            <person name="Chaal B.K."/>
            <person name="Chiovitti A."/>
            <person name="Davis A.K."/>
            <person name="Demarest M.S."/>
            <person name="Detter J.C."/>
            <person name="Glavina T."/>
            <person name="Goodstein D."/>
            <person name="Hadi M.Z."/>
            <person name="Hellsten U."/>
            <person name="Hildebrand M."/>
            <person name="Jenkins B.D."/>
            <person name="Jurka J."/>
            <person name="Kapitonov V.V."/>
            <person name="Kroger N."/>
            <person name="Lau W.W."/>
            <person name="Lane T.W."/>
            <person name="Larimer F.W."/>
            <person name="Lippmeier J.C."/>
            <person name="Lucas S."/>
            <person name="Medina M."/>
            <person name="Montsant A."/>
            <person name="Obornik M."/>
            <person name="Parker M.S."/>
            <person name="Palenik B."/>
            <person name="Pazour G.J."/>
            <person name="Richardson P.M."/>
            <person name="Rynearson T.A."/>
            <person name="Saito M.A."/>
            <person name="Schwartz D.C."/>
            <person name="Thamatrakoln K."/>
            <person name="Valentin K."/>
            <person name="Vardi A."/>
            <person name="Wilkerson F.P."/>
            <person name="Rokhsar D.S."/>
        </authorList>
    </citation>
    <scope>NUCLEOTIDE SEQUENCE [LARGE SCALE GENOMIC DNA]</scope>
    <source>
        <strain evidence="4 5">CCMP1335</strain>
    </source>
</reference>
<evidence type="ECO:0000256" key="2">
    <source>
        <dbReference type="SAM" id="MobiDB-lite"/>
    </source>
</evidence>
<dbReference type="EMBL" id="CM000639">
    <property type="protein sequence ID" value="EED95303.1"/>
    <property type="molecule type" value="Genomic_DNA"/>
</dbReference>
<dbReference type="Gene3D" id="3.40.50.150">
    <property type="entry name" value="Vaccinia Virus protein VP39"/>
    <property type="match status" value="1"/>
</dbReference>
<dbReference type="Proteomes" id="UP000001449">
    <property type="component" value="Chromosome 2"/>
</dbReference>
<dbReference type="InterPro" id="IPR029063">
    <property type="entry name" value="SAM-dependent_MTases_sf"/>
</dbReference>
<proteinExistence type="inferred from homology"/>
<dbReference type="SUPFAM" id="SSF53335">
    <property type="entry name" value="S-adenosyl-L-methionine-dependent methyltransferases"/>
    <property type="match status" value="1"/>
</dbReference>
<organism evidence="4 5">
    <name type="scientific">Thalassiosira pseudonana</name>
    <name type="common">Marine diatom</name>
    <name type="synonym">Cyclotella nana</name>
    <dbReference type="NCBI Taxonomy" id="35128"/>
    <lineage>
        <taxon>Eukaryota</taxon>
        <taxon>Sar</taxon>
        <taxon>Stramenopiles</taxon>
        <taxon>Ochrophyta</taxon>
        <taxon>Bacillariophyta</taxon>
        <taxon>Coscinodiscophyceae</taxon>
        <taxon>Thalassiosirophycidae</taxon>
        <taxon>Thalassiosirales</taxon>
        <taxon>Thalassiosiraceae</taxon>
        <taxon>Thalassiosira</taxon>
    </lineage>
</organism>
<dbReference type="InParanoid" id="B8BUK3"/>
<dbReference type="AlphaFoldDB" id="B8BUK3"/>
<dbReference type="HOGENOM" id="CLU_461204_0_0_1"/>
<dbReference type="eggNOG" id="ENOG502REQY">
    <property type="taxonomic scope" value="Eukaryota"/>
</dbReference>
<dbReference type="STRING" id="35128.B8BUK3"/>
<dbReference type="PaxDb" id="35128-Thaps21311"/>
<dbReference type="InterPro" id="IPR011990">
    <property type="entry name" value="TPR-like_helical_dom_sf"/>
</dbReference>
<evidence type="ECO:0000256" key="1">
    <source>
        <dbReference type="ARBA" id="ARBA00010815"/>
    </source>
</evidence>
<protein>
    <recommendedName>
        <fullName evidence="3">Methyltransferase type 11 domain-containing protein</fullName>
    </recommendedName>
</protein>
<dbReference type="Pfam" id="PF08241">
    <property type="entry name" value="Methyltransf_11"/>
    <property type="match status" value="1"/>
</dbReference>
<dbReference type="PANTHER" id="PTHR43832:SF1">
    <property type="entry name" value="S-ADENOSYL-L-METHIONINE-DEPENDENT METHYLTRANSFERASES SUPERFAMILY PROTEIN"/>
    <property type="match status" value="1"/>
</dbReference>
<evidence type="ECO:0000259" key="3">
    <source>
        <dbReference type="Pfam" id="PF08241"/>
    </source>
</evidence>
<feature type="domain" description="Methyltransferase type 11" evidence="3">
    <location>
        <begin position="410"/>
        <end position="507"/>
    </location>
</feature>
<evidence type="ECO:0000313" key="4">
    <source>
        <dbReference type="EMBL" id="EED95303.1"/>
    </source>
</evidence>
<keyword evidence="5" id="KW-1185">Reference proteome</keyword>
<dbReference type="RefSeq" id="XP_002287860.1">
    <property type="nucleotide sequence ID" value="XM_002287824.1"/>
</dbReference>
<evidence type="ECO:0000313" key="5">
    <source>
        <dbReference type="Proteomes" id="UP000001449"/>
    </source>
</evidence>
<dbReference type="InterPro" id="IPR013216">
    <property type="entry name" value="Methyltransf_11"/>
</dbReference>
<dbReference type="Gene3D" id="1.25.40.10">
    <property type="entry name" value="Tetratricopeptide repeat domain"/>
    <property type="match status" value="1"/>
</dbReference>
<reference evidence="4 5" key="2">
    <citation type="journal article" date="2008" name="Nature">
        <title>The Phaeodactylum genome reveals the evolutionary history of diatom genomes.</title>
        <authorList>
            <person name="Bowler C."/>
            <person name="Allen A.E."/>
            <person name="Badger J.H."/>
            <person name="Grimwood J."/>
            <person name="Jabbari K."/>
            <person name="Kuo A."/>
            <person name="Maheswari U."/>
            <person name="Martens C."/>
            <person name="Maumus F."/>
            <person name="Otillar R.P."/>
            <person name="Rayko E."/>
            <person name="Salamov A."/>
            <person name="Vandepoele K."/>
            <person name="Beszteri B."/>
            <person name="Gruber A."/>
            <person name="Heijde M."/>
            <person name="Katinka M."/>
            <person name="Mock T."/>
            <person name="Valentin K."/>
            <person name="Verret F."/>
            <person name="Berges J.A."/>
            <person name="Brownlee C."/>
            <person name="Cadoret J.P."/>
            <person name="Chiovitti A."/>
            <person name="Choi C.J."/>
            <person name="Coesel S."/>
            <person name="De Martino A."/>
            <person name="Detter J.C."/>
            <person name="Durkin C."/>
            <person name="Falciatore A."/>
            <person name="Fournet J."/>
            <person name="Haruta M."/>
            <person name="Huysman M.J."/>
            <person name="Jenkins B.D."/>
            <person name="Jiroutova K."/>
            <person name="Jorgensen R.E."/>
            <person name="Joubert Y."/>
            <person name="Kaplan A."/>
            <person name="Kroger N."/>
            <person name="Kroth P.G."/>
            <person name="La Roche J."/>
            <person name="Lindquist E."/>
            <person name="Lommer M."/>
            <person name="Martin-Jezequel V."/>
            <person name="Lopez P.J."/>
            <person name="Lucas S."/>
            <person name="Mangogna M."/>
            <person name="McGinnis K."/>
            <person name="Medlin L.K."/>
            <person name="Montsant A."/>
            <person name="Oudot-Le Secq M.P."/>
            <person name="Napoli C."/>
            <person name="Obornik M."/>
            <person name="Parker M.S."/>
            <person name="Petit J.L."/>
            <person name="Porcel B.M."/>
            <person name="Poulsen N."/>
            <person name="Robison M."/>
            <person name="Rychlewski L."/>
            <person name="Rynearson T.A."/>
            <person name="Schmutz J."/>
            <person name="Shapiro H."/>
            <person name="Siaut M."/>
            <person name="Stanley M."/>
            <person name="Sussman M.R."/>
            <person name="Taylor A.R."/>
            <person name="Vardi A."/>
            <person name="von Dassow P."/>
            <person name="Vyverman W."/>
            <person name="Willis A."/>
            <person name="Wyrwicz L.S."/>
            <person name="Rokhsar D.S."/>
            <person name="Weissenbach J."/>
            <person name="Armbrust E.V."/>
            <person name="Green B.R."/>
            <person name="Van de Peer Y."/>
            <person name="Grigoriev I.V."/>
        </authorList>
    </citation>
    <scope>NUCLEOTIDE SEQUENCE [LARGE SCALE GENOMIC DNA]</scope>
    <source>
        <strain evidence="4 5">CCMP1335</strain>
    </source>
</reference>
<dbReference type="PANTHER" id="PTHR43832">
    <property type="match status" value="1"/>
</dbReference>